<evidence type="ECO:0000313" key="2">
    <source>
        <dbReference type="EMBL" id="QKM60126.1"/>
    </source>
</evidence>
<sequence>MKIFLLGLYLAIYASFAWAQTPKLPLPAAFVMHPLPNQAAIQNPGSLQFEAFRNNLMLIYLQSNPIYSVTSSENSVAVQNAQQLRIKEKSTIPSLLPKSFESSIQGLQFIQPKSYLRSPNWSKQ</sequence>
<name>A0A6M9PQL6_9BURK</name>
<accession>A0A6M9PQL6</accession>
<dbReference type="RefSeq" id="WP_173959896.1">
    <property type="nucleotide sequence ID" value="NZ_CBCSCC010000016.1"/>
</dbReference>
<evidence type="ECO:0000313" key="3">
    <source>
        <dbReference type="Proteomes" id="UP000501090"/>
    </source>
</evidence>
<reference evidence="2 3" key="1">
    <citation type="submission" date="2018-04" db="EMBL/GenBank/DDBJ databases">
        <title>Polynucleobacter sp. UK-Long2-W17 genome.</title>
        <authorList>
            <person name="Hahn M.W."/>
        </authorList>
    </citation>
    <scope>NUCLEOTIDE SEQUENCE [LARGE SCALE GENOMIC DNA]</scope>
    <source>
        <strain evidence="2 3">UK-Long2-W17</strain>
    </source>
</reference>
<evidence type="ECO:0000256" key="1">
    <source>
        <dbReference type="SAM" id="SignalP"/>
    </source>
</evidence>
<feature type="chain" id="PRO_5026839567" evidence="1">
    <location>
        <begin position="20"/>
        <end position="124"/>
    </location>
</feature>
<proteinExistence type="predicted"/>
<dbReference type="AlphaFoldDB" id="A0A6M9PQL6"/>
<keyword evidence="3" id="KW-1185">Reference proteome</keyword>
<protein>
    <submittedName>
        <fullName evidence="2">Uncharacterized protein</fullName>
    </submittedName>
</protein>
<dbReference type="EMBL" id="CP028940">
    <property type="protein sequence ID" value="QKM60126.1"/>
    <property type="molecule type" value="Genomic_DNA"/>
</dbReference>
<gene>
    <name evidence="2" type="ORF">DN92_03195</name>
</gene>
<dbReference type="KEGG" id="pard:DN92_03195"/>
<organism evidence="2 3">
    <name type="scientific">Polynucleobacter arcticus</name>
    <dbReference type="NCBI Taxonomy" id="1743165"/>
    <lineage>
        <taxon>Bacteria</taxon>
        <taxon>Pseudomonadati</taxon>
        <taxon>Pseudomonadota</taxon>
        <taxon>Betaproteobacteria</taxon>
        <taxon>Burkholderiales</taxon>
        <taxon>Burkholderiaceae</taxon>
        <taxon>Polynucleobacter</taxon>
    </lineage>
</organism>
<feature type="signal peptide" evidence="1">
    <location>
        <begin position="1"/>
        <end position="19"/>
    </location>
</feature>
<dbReference type="Proteomes" id="UP000501090">
    <property type="component" value="Chromosome"/>
</dbReference>
<keyword evidence="1" id="KW-0732">Signal</keyword>